<sequence length="230" mass="26522">MDDSLYQRWADYVKNHTPYSAKSLLDVACGTGDLTILLADDFDVTGTDLSEEMLNIATEKAADAKVKIPFEQANMMDLYTFDNFDVITCFDDSICYLGDEDELYIAAKQAYDHLNPGGKYLFDAHSLFQMDHVFPGYMFNHKAEDSAFMWSSYPGEYEHSIEHELTFFNYDDVIDGYLVNTEIHHERTYPIETFKQILKDVGFKNTQVSADFGEKPVSDKVTRWFFDSEK</sequence>
<dbReference type="AlphaFoldDB" id="A0A0R1SQ83"/>
<accession>A0A0R1SQ83</accession>
<keyword evidence="3" id="KW-0489">Methyltransferase</keyword>
<dbReference type="Proteomes" id="UP000051647">
    <property type="component" value="Unassembled WGS sequence"/>
</dbReference>
<reference evidence="3 4" key="1">
    <citation type="journal article" date="2015" name="Genome Announc.">
        <title>Expanding the biotechnology potential of lactobacilli through comparative genomics of 213 strains and associated genera.</title>
        <authorList>
            <person name="Sun Z."/>
            <person name="Harris H.M."/>
            <person name="McCann A."/>
            <person name="Guo C."/>
            <person name="Argimon S."/>
            <person name="Zhang W."/>
            <person name="Yang X."/>
            <person name="Jeffery I.B."/>
            <person name="Cooney J.C."/>
            <person name="Kagawa T.F."/>
            <person name="Liu W."/>
            <person name="Song Y."/>
            <person name="Salvetti E."/>
            <person name="Wrobel A."/>
            <person name="Rasinkangas P."/>
            <person name="Parkhill J."/>
            <person name="Rea M.C."/>
            <person name="O'Sullivan O."/>
            <person name="Ritari J."/>
            <person name="Douillard F.P."/>
            <person name="Paul Ross R."/>
            <person name="Yang R."/>
            <person name="Briner A.E."/>
            <person name="Felis G.E."/>
            <person name="de Vos W.M."/>
            <person name="Barrangou R."/>
            <person name="Klaenhammer T.R."/>
            <person name="Caufield P.W."/>
            <person name="Cui Y."/>
            <person name="Zhang H."/>
            <person name="O'Toole P.W."/>
        </authorList>
    </citation>
    <scope>NUCLEOTIDE SEQUENCE [LARGE SCALE GENOMIC DNA]</scope>
    <source>
        <strain evidence="3 4">DSM 14857</strain>
    </source>
</reference>
<dbReference type="InterPro" id="IPR029063">
    <property type="entry name" value="SAM-dependent_MTases_sf"/>
</dbReference>
<dbReference type="GO" id="GO:0032259">
    <property type="term" value="P:methylation"/>
    <property type="evidence" value="ECO:0007669"/>
    <property type="project" value="UniProtKB-KW"/>
</dbReference>
<dbReference type="InterPro" id="IPR041698">
    <property type="entry name" value="Methyltransf_25"/>
</dbReference>
<dbReference type="SUPFAM" id="SSF53335">
    <property type="entry name" value="S-adenosyl-L-methionine-dependent methyltransferases"/>
    <property type="match status" value="1"/>
</dbReference>
<name>A0A0R1SQ83_9LACO</name>
<feature type="domain" description="Methyltransferase" evidence="2">
    <location>
        <begin position="25"/>
        <end position="118"/>
    </location>
</feature>
<dbReference type="GO" id="GO:0008168">
    <property type="term" value="F:methyltransferase activity"/>
    <property type="evidence" value="ECO:0007669"/>
    <property type="project" value="UniProtKB-KW"/>
</dbReference>
<comment type="caution">
    <text evidence="3">The sequence shown here is derived from an EMBL/GenBank/DDBJ whole genome shotgun (WGS) entry which is preliminary data.</text>
</comment>
<evidence type="ECO:0000259" key="2">
    <source>
        <dbReference type="Pfam" id="PF13649"/>
    </source>
</evidence>
<dbReference type="PANTHER" id="PTHR43861">
    <property type="entry name" value="TRANS-ACONITATE 2-METHYLTRANSFERASE-RELATED"/>
    <property type="match status" value="1"/>
</dbReference>
<proteinExistence type="predicted"/>
<dbReference type="STRING" id="1423815.FC27_GL000039"/>
<dbReference type="PATRIC" id="fig|1423815.3.peg.39"/>
<dbReference type="Pfam" id="PF13649">
    <property type="entry name" value="Methyltransf_25"/>
    <property type="match status" value="1"/>
</dbReference>
<evidence type="ECO:0000313" key="3">
    <source>
        <dbReference type="EMBL" id="KRL68344.1"/>
    </source>
</evidence>
<dbReference type="Gene3D" id="2.20.25.110">
    <property type="entry name" value="S-adenosyl-L-methionine-dependent methyltransferases"/>
    <property type="match status" value="1"/>
</dbReference>
<gene>
    <name evidence="3" type="ORF">FC27_GL000039</name>
</gene>
<evidence type="ECO:0000256" key="1">
    <source>
        <dbReference type="ARBA" id="ARBA00022679"/>
    </source>
</evidence>
<keyword evidence="1 3" id="KW-0808">Transferase</keyword>
<keyword evidence="4" id="KW-1185">Reference proteome</keyword>
<protein>
    <submittedName>
        <fullName evidence="3">Methyltransferase</fullName>
    </submittedName>
</protein>
<dbReference type="EMBL" id="AZFA01000001">
    <property type="protein sequence ID" value="KRL68344.1"/>
    <property type="molecule type" value="Genomic_DNA"/>
</dbReference>
<dbReference type="eggNOG" id="COG2226">
    <property type="taxonomic scope" value="Bacteria"/>
</dbReference>
<evidence type="ECO:0000313" key="4">
    <source>
        <dbReference type="Proteomes" id="UP000051647"/>
    </source>
</evidence>
<dbReference type="CDD" id="cd02440">
    <property type="entry name" value="AdoMet_MTases"/>
    <property type="match status" value="1"/>
</dbReference>
<dbReference type="Gene3D" id="3.40.50.150">
    <property type="entry name" value="Vaccinia Virus protein VP39"/>
    <property type="match status" value="1"/>
</dbReference>
<organism evidence="3 4">
    <name type="scientific">Companilactobacillus versmoldensis DSM 14857 = KCTC 3814</name>
    <dbReference type="NCBI Taxonomy" id="1423815"/>
    <lineage>
        <taxon>Bacteria</taxon>
        <taxon>Bacillati</taxon>
        <taxon>Bacillota</taxon>
        <taxon>Bacilli</taxon>
        <taxon>Lactobacillales</taxon>
        <taxon>Lactobacillaceae</taxon>
        <taxon>Companilactobacillus</taxon>
    </lineage>
</organism>